<sequence>MCPNSTLRQMQWVLPSVDVTYEKFIKRHKEKLEIIHEDVGEGASIHWIGPKSSNLVMLFFHGGGYVMPAVDAHFDMVDYWRTKMRKSYDIDFSIAFVQYSLVNFAPWPQQLRQVVAAFTHLINQGVHPSNIILAGDSVGGHQVAFLLGHILHPHPGANPVPKLSSPLAGAAMLSPWLTFSDAAPSFSANAETDLMPTPALLAWGDLLKESRGESNDGNWFEPAEAPAEWWIGLDKVVSNILITTATGECMLDDILSAGEKMRKGMGSEDKVEIFVQDEACHNEILAEFATYDPTGPSTDTVTKWIADVFS</sequence>
<gene>
    <name evidence="3" type="ORF">GALMADRAFT_77381</name>
</gene>
<dbReference type="Proteomes" id="UP000027222">
    <property type="component" value="Unassembled WGS sequence"/>
</dbReference>
<dbReference type="AlphaFoldDB" id="A0A067SHU2"/>
<organism evidence="3 4">
    <name type="scientific">Galerina marginata (strain CBS 339.88)</name>
    <dbReference type="NCBI Taxonomy" id="685588"/>
    <lineage>
        <taxon>Eukaryota</taxon>
        <taxon>Fungi</taxon>
        <taxon>Dikarya</taxon>
        <taxon>Basidiomycota</taxon>
        <taxon>Agaricomycotina</taxon>
        <taxon>Agaricomycetes</taxon>
        <taxon>Agaricomycetidae</taxon>
        <taxon>Agaricales</taxon>
        <taxon>Agaricineae</taxon>
        <taxon>Strophariaceae</taxon>
        <taxon>Galerina</taxon>
    </lineage>
</organism>
<dbReference type="PANTHER" id="PTHR48081">
    <property type="entry name" value="AB HYDROLASE SUPERFAMILY PROTEIN C4A8.06C"/>
    <property type="match status" value="1"/>
</dbReference>
<dbReference type="PANTHER" id="PTHR48081:SF31">
    <property type="entry name" value="STERYL ACETYL HYDROLASE MUG81-RELATED"/>
    <property type="match status" value="1"/>
</dbReference>
<keyword evidence="1" id="KW-0378">Hydrolase</keyword>
<evidence type="ECO:0000313" key="4">
    <source>
        <dbReference type="Proteomes" id="UP000027222"/>
    </source>
</evidence>
<protein>
    <recommendedName>
        <fullName evidence="2">Alpha/beta hydrolase fold-3 domain-containing protein</fullName>
    </recommendedName>
</protein>
<dbReference type="SUPFAM" id="SSF53474">
    <property type="entry name" value="alpha/beta-Hydrolases"/>
    <property type="match status" value="1"/>
</dbReference>
<dbReference type="InterPro" id="IPR029058">
    <property type="entry name" value="AB_hydrolase_fold"/>
</dbReference>
<dbReference type="STRING" id="685588.A0A067SHU2"/>
<dbReference type="Gene3D" id="3.40.50.1820">
    <property type="entry name" value="alpha/beta hydrolase"/>
    <property type="match status" value="1"/>
</dbReference>
<evidence type="ECO:0000259" key="2">
    <source>
        <dbReference type="Pfam" id="PF07859"/>
    </source>
</evidence>
<dbReference type="InterPro" id="IPR050300">
    <property type="entry name" value="GDXG_lipolytic_enzyme"/>
</dbReference>
<reference evidence="4" key="1">
    <citation type="journal article" date="2014" name="Proc. Natl. Acad. Sci. U.S.A.">
        <title>Extensive sampling of basidiomycete genomes demonstrates inadequacy of the white-rot/brown-rot paradigm for wood decay fungi.</title>
        <authorList>
            <person name="Riley R."/>
            <person name="Salamov A.A."/>
            <person name="Brown D.W."/>
            <person name="Nagy L.G."/>
            <person name="Floudas D."/>
            <person name="Held B.W."/>
            <person name="Levasseur A."/>
            <person name="Lombard V."/>
            <person name="Morin E."/>
            <person name="Otillar R."/>
            <person name="Lindquist E.A."/>
            <person name="Sun H."/>
            <person name="LaButti K.M."/>
            <person name="Schmutz J."/>
            <person name="Jabbour D."/>
            <person name="Luo H."/>
            <person name="Baker S.E."/>
            <person name="Pisabarro A.G."/>
            <person name="Walton J.D."/>
            <person name="Blanchette R.A."/>
            <person name="Henrissat B."/>
            <person name="Martin F."/>
            <person name="Cullen D."/>
            <person name="Hibbett D.S."/>
            <person name="Grigoriev I.V."/>
        </authorList>
    </citation>
    <scope>NUCLEOTIDE SEQUENCE [LARGE SCALE GENOMIC DNA]</scope>
    <source>
        <strain evidence="4">CBS 339.88</strain>
    </source>
</reference>
<evidence type="ECO:0000313" key="3">
    <source>
        <dbReference type="EMBL" id="KDR69582.1"/>
    </source>
</evidence>
<name>A0A067SHU2_GALM3</name>
<proteinExistence type="predicted"/>
<keyword evidence="4" id="KW-1185">Reference proteome</keyword>
<dbReference type="GO" id="GO:0016787">
    <property type="term" value="F:hydrolase activity"/>
    <property type="evidence" value="ECO:0007669"/>
    <property type="project" value="UniProtKB-KW"/>
</dbReference>
<dbReference type="EMBL" id="KL142401">
    <property type="protein sequence ID" value="KDR69582.1"/>
    <property type="molecule type" value="Genomic_DNA"/>
</dbReference>
<evidence type="ECO:0000256" key="1">
    <source>
        <dbReference type="ARBA" id="ARBA00022801"/>
    </source>
</evidence>
<dbReference type="InterPro" id="IPR013094">
    <property type="entry name" value="AB_hydrolase_3"/>
</dbReference>
<dbReference type="HOGENOM" id="CLU_042179_1_0_1"/>
<accession>A0A067SHU2</accession>
<dbReference type="Pfam" id="PF07859">
    <property type="entry name" value="Abhydrolase_3"/>
    <property type="match status" value="1"/>
</dbReference>
<dbReference type="OrthoDB" id="2152029at2759"/>
<feature type="domain" description="Alpha/beta hydrolase fold-3" evidence="2">
    <location>
        <begin position="57"/>
        <end position="282"/>
    </location>
</feature>